<dbReference type="EnsemblPlants" id="AET1Gv20231000.13">
    <property type="protein sequence ID" value="AET1Gv20231000.13"/>
    <property type="gene ID" value="AET1Gv20231000"/>
</dbReference>
<keyword evidence="2" id="KW-1185">Reference proteome</keyword>
<dbReference type="Proteomes" id="UP000015105">
    <property type="component" value="Chromosome 1D"/>
</dbReference>
<dbReference type="AlphaFoldDB" id="A0A452XZI1"/>
<reference evidence="1" key="5">
    <citation type="journal article" date="2021" name="G3 (Bethesda)">
        <title>Aegilops tauschii genome assembly Aet v5.0 features greater sequence contiguity and improved annotation.</title>
        <authorList>
            <person name="Wang L."/>
            <person name="Zhu T."/>
            <person name="Rodriguez J.C."/>
            <person name="Deal K.R."/>
            <person name="Dubcovsky J."/>
            <person name="McGuire P.E."/>
            <person name="Lux T."/>
            <person name="Spannagl M."/>
            <person name="Mayer K.F.X."/>
            <person name="Baldrich P."/>
            <person name="Meyers B.C."/>
            <person name="Huo N."/>
            <person name="Gu Y.Q."/>
            <person name="Zhou H."/>
            <person name="Devos K.M."/>
            <person name="Bennetzen J.L."/>
            <person name="Unver T."/>
            <person name="Budak H."/>
            <person name="Gulick P.J."/>
            <person name="Galiba G."/>
            <person name="Kalapos B."/>
            <person name="Nelson D.R."/>
            <person name="Li P."/>
            <person name="You F.M."/>
            <person name="Luo M.C."/>
            <person name="Dvorak J."/>
        </authorList>
    </citation>
    <scope>NUCLEOTIDE SEQUENCE [LARGE SCALE GENOMIC DNA]</scope>
    <source>
        <strain evidence="1">cv. AL8/78</strain>
    </source>
</reference>
<accession>A0A452XZI1</accession>
<organism evidence="1 2">
    <name type="scientific">Aegilops tauschii subsp. strangulata</name>
    <name type="common">Goatgrass</name>
    <dbReference type="NCBI Taxonomy" id="200361"/>
    <lineage>
        <taxon>Eukaryota</taxon>
        <taxon>Viridiplantae</taxon>
        <taxon>Streptophyta</taxon>
        <taxon>Embryophyta</taxon>
        <taxon>Tracheophyta</taxon>
        <taxon>Spermatophyta</taxon>
        <taxon>Magnoliopsida</taxon>
        <taxon>Liliopsida</taxon>
        <taxon>Poales</taxon>
        <taxon>Poaceae</taxon>
        <taxon>BOP clade</taxon>
        <taxon>Pooideae</taxon>
        <taxon>Triticodae</taxon>
        <taxon>Triticeae</taxon>
        <taxon>Triticinae</taxon>
        <taxon>Aegilops</taxon>
    </lineage>
</organism>
<evidence type="ECO:0000313" key="2">
    <source>
        <dbReference type="Proteomes" id="UP000015105"/>
    </source>
</evidence>
<reference evidence="1" key="4">
    <citation type="submission" date="2019-03" db="UniProtKB">
        <authorList>
            <consortium name="EnsemblPlants"/>
        </authorList>
    </citation>
    <scope>IDENTIFICATION</scope>
</reference>
<reference evidence="2" key="2">
    <citation type="journal article" date="2017" name="Nat. Plants">
        <title>The Aegilops tauschii genome reveals multiple impacts of transposons.</title>
        <authorList>
            <person name="Zhao G."/>
            <person name="Zou C."/>
            <person name="Li K."/>
            <person name="Wang K."/>
            <person name="Li T."/>
            <person name="Gao L."/>
            <person name="Zhang X."/>
            <person name="Wang H."/>
            <person name="Yang Z."/>
            <person name="Liu X."/>
            <person name="Jiang W."/>
            <person name="Mao L."/>
            <person name="Kong X."/>
            <person name="Jiao Y."/>
            <person name="Jia J."/>
        </authorList>
    </citation>
    <scope>NUCLEOTIDE SEQUENCE [LARGE SCALE GENOMIC DNA]</scope>
    <source>
        <strain evidence="2">cv. AL8/78</strain>
    </source>
</reference>
<sequence>TCSVSHSLPAYGCVFQRFPSKFHLLCAAAWIGDMYFGLGSSKGAIVEHLYQLSRISSSHGSHYDQVHSGAVMIVTENVSSRSNRYDLDLHTKSARVSTTKETGVRLSTKT</sequence>
<name>A0A452XZI1_AEGTS</name>
<dbReference type="Gramene" id="AET1Gv20231000.13">
    <property type="protein sequence ID" value="AET1Gv20231000.13"/>
    <property type="gene ID" value="AET1Gv20231000"/>
</dbReference>
<protein>
    <submittedName>
        <fullName evidence="1">Uncharacterized protein</fullName>
    </submittedName>
</protein>
<reference evidence="1" key="3">
    <citation type="journal article" date="2017" name="Nature">
        <title>Genome sequence of the progenitor of the wheat D genome Aegilops tauschii.</title>
        <authorList>
            <person name="Luo M.C."/>
            <person name="Gu Y.Q."/>
            <person name="Puiu D."/>
            <person name="Wang H."/>
            <person name="Twardziok S.O."/>
            <person name="Deal K.R."/>
            <person name="Huo N."/>
            <person name="Zhu T."/>
            <person name="Wang L."/>
            <person name="Wang Y."/>
            <person name="McGuire P.E."/>
            <person name="Liu S."/>
            <person name="Long H."/>
            <person name="Ramasamy R.K."/>
            <person name="Rodriguez J.C."/>
            <person name="Van S.L."/>
            <person name="Yuan L."/>
            <person name="Wang Z."/>
            <person name="Xia Z."/>
            <person name="Xiao L."/>
            <person name="Anderson O.D."/>
            <person name="Ouyang S."/>
            <person name="Liang Y."/>
            <person name="Zimin A.V."/>
            <person name="Pertea G."/>
            <person name="Qi P."/>
            <person name="Bennetzen J.L."/>
            <person name="Dai X."/>
            <person name="Dawson M.W."/>
            <person name="Muller H.G."/>
            <person name="Kugler K."/>
            <person name="Rivarola-Duarte L."/>
            <person name="Spannagl M."/>
            <person name="Mayer K.F.X."/>
            <person name="Lu F.H."/>
            <person name="Bevan M.W."/>
            <person name="Leroy P."/>
            <person name="Li P."/>
            <person name="You F.M."/>
            <person name="Sun Q."/>
            <person name="Liu Z."/>
            <person name="Lyons E."/>
            <person name="Wicker T."/>
            <person name="Salzberg S.L."/>
            <person name="Devos K.M."/>
            <person name="Dvorak J."/>
        </authorList>
    </citation>
    <scope>NUCLEOTIDE SEQUENCE [LARGE SCALE GENOMIC DNA]</scope>
    <source>
        <strain evidence="1">cv. AL8/78</strain>
    </source>
</reference>
<proteinExistence type="predicted"/>
<evidence type="ECO:0000313" key="1">
    <source>
        <dbReference type="EnsemblPlants" id="AET1Gv20231000.13"/>
    </source>
</evidence>
<reference evidence="2" key="1">
    <citation type="journal article" date="2014" name="Science">
        <title>Ancient hybridizations among the ancestral genomes of bread wheat.</title>
        <authorList>
            <consortium name="International Wheat Genome Sequencing Consortium,"/>
            <person name="Marcussen T."/>
            <person name="Sandve S.R."/>
            <person name="Heier L."/>
            <person name="Spannagl M."/>
            <person name="Pfeifer M."/>
            <person name="Jakobsen K.S."/>
            <person name="Wulff B.B."/>
            <person name="Steuernagel B."/>
            <person name="Mayer K.F."/>
            <person name="Olsen O.A."/>
        </authorList>
    </citation>
    <scope>NUCLEOTIDE SEQUENCE [LARGE SCALE GENOMIC DNA]</scope>
    <source>
        <strain evidence="2">cv. AL8/78</strain>
    </source>
</reference>